<dbReference type="KEGG" id="dni:HX89_05855"/>
<dbReference type="Proteomes" id="UP000027986">
    <property type="component" value="Chromosome"/>
</dbReference>
<organism evidence="1 2">
    <name type="scientific">Dermacoccus nishinomiyaensis</name>
    <dbReference type="NCBI Taxonomy" id="1274"/>
    <lineage>
        <taxon>Bacteria</taxon>
        <taxon>Bacillati</taxon>
        <taxon>Actinomycetota</taxon>
        <taxon>Actinomycetes</taxon>
        <taxon>Micrococcales</taxon>
        <taxon>Dermacoccaceae</taxon>
        <taxon>Dermacoccus</taxon>
    </lineage>
</organism>
<proteinExistence type="predicted"/>
<protein>
    <recommendedName>
        <fullName evidence="3">DUF4192 family protein</fullName>
    </recommendedName>
</protein>
<evidence type="ECO:0000313" key="1">
    <source>
        <dbReference type="EMBL" id="AIF40539.1"/>
    </source>
</evidence>
<evidence type="ECO:0000313" key="2">
    <source>
        <dbReference type="Proteomes" id="UP000027986"/>
    </source>
</evidence>
<keyword evidence="2" id="KW-1185">Reference proteome</keyword>
<dbReference type="HOGENOM" id="CLU_929760_0_0_11"/>
<gene>
    <name evidence="1" type="ORF">HX89_05855</name>
</gene>
<dbReference type="AlphaFoldDB" id="A0A075JF75"/>
<evidence type="ECO:0008006" key="3">
    <source>
        <dbReference type="Google" id="ProtNLM"/>
    </source>
</evidence>
<name>A0A075JF75_9MICO</name>
<dbReference type="EMBL" id="CP008889">
    <property type="protein sequence ID" value="AIF40539.1"/>
    <property type="molecule type" value="Genomic_DNA"/>
</dbReference>
<reference evidence="1 2" key="1">
    <citation type="submission" date="2014-07" db="EMBL/GenBank/DDBJ databases">
        <title>Genome Sequencing of Dermacoccus nishinomiyaensis.</title>
        <authorList>
            <person name="Hong K.W."/>
            <person name="Chan K.G."/>
        </authorList>
    </citation>
    <scope>NUCLEOTIDE SEQUENCE [LARGE SCALE GENOMIC DNA]</scope>
    <source>
        <strain evidence="1 2">M25</strain>
    </source>
</reference>
<accession>A0A075JF75</accession>
<sequence>MAGLPDLVGSEGAGAVIVLFERDGALAGVLGWADDACDGETAHMLDVVAERRATMGAQAAIAIAYRCEPGRVDIAALAKRIERRVPLHHVLGASDEHWWAIECELGCCDGAIHEIPSLSEQTREQLRDVRRGGEAMAATARPVPSVVDVRAAWARLCDVPDTASGTRRRSRSADLQVLADAVVDGPTRDEILLCVAPELFRLLSPGTPLGEPGPPMTSACLRTWLPLVPRHGRAAWKALEAAATWREGDLRGAGACAAASLRIGRTSLGQLLRDITGTGLSYEQAVGALHTKARQSSVA</sequence>